<keyword evidence="7" id="KW-1185">Reference proteome</keyword>
<dbReference type="GO" id="GO:0005509">
    <property type="term" value="F:calcium ion binding"/>
    <property type="evidence" value="ECO:0007669"/>
    <property type="project" value="InterPro"/>
</dbReference>
<dbReference type="EMBL" id="LR900047">
    <property type="protein sequence ID" value="CAD7243945.1"/>
    <property type="molecule type" value="Genomic_DNA"/>
</dbReference>
<evidence type="ECO:0000259" key="4">
    <source>
        <dbReference type="PROSITE" id="PS50072"/>
    </source>
</evidence>
<keyword evidence="3" id="KW-0106">Calcium</keyword>
<dbReference type="InterPro" id="IPR011992">
    <property type="entry name" value="EF-hand-dom_pair"/>
</dbReference>
<dbReference type="PANTHER" id="PTHR10827">
    <property type="entry name" value="RETICULOCALBIN"/>
    <property type="match status" value="1"/>
</dbReference>
<dbReference type="PROSITE" id="PS50072">
    <property type="entry name" value="CSA_PPIASE_2"/>
    <property type="match status" value="1"/>
</dbReference>
<dbReference type="Proteomes" id="UP000677054">
    <property type="component" value="Unassembled WGS sequence"/>
</dbReference>
<dbReference type="InterPro" id="IPR018247">
    <property type="entry name" value="EF_Hand_1_Ca_BS"/>
</dbReference>
<name>A0A7R8XA00_9CRUS</name>
<organism evidence="6">
    <name type="scientific">Darwinula stevensoni</name>
    <dbReference type="NCBI Taxonomy" id="69355"/>
    <lineage>
        <taxon>Eukaryota</taxon>
        <taxon>Metazoa</taxon>
        <taxon>Ecdysozoa</taxon>
        <taxon>Arthropoda</taxon>
        <taxon>Crustacea</taxon>
        <taxon>Oligostraca</taxon>
        <taxon>Ostracoda</taxon>
        <taxon>Podocopa</taxon>
        <taxon>Podocopida</taxon>
        <taxon>Darwinulocopina</taxon>
        <taxon>Darwinuloidea</taxon>
        <taxon>Darwinulidae</taxon>
        <taxon>Darwinula</taxon>
    </lineage>
</organism>
<dbReference type="SMART" id="SM00054">
    <property type="entry name" value="EFh"/>
    <property type="match status" value="3"/>
</dbReference>
<feature type="domain" description="EF-hand" evidence="5">
    <location>
        <begin position="210"/>
        <end position="245"/>
    </location>
</feature>
<accession>A0A7R8XA00</accession>
<dbReference type="Pfam" id="PF13202">
    <property type="entry name" value="EF-hand_5"/>
    <property type="match status" value="1"/>
</dbReference>
<keyword evidence="2" id="KW-0677">Repeat</keyword>
<dbReference type="GO" id="GO:0005783">
    <property type="term" value="C:endoplasmic reticulum"/>
    <property type="evidence" value="ECO:0007669"/>
    <property type="project" value="TreeGrafter"/>
</dbReference>
<feature type="domain" description="PPIase cyclophilin-type" evidence="4">
    <location>
        <begin position="1"/>
        <end position="44"/>
    </location>
</feature>
<dbReference type="Gene3D" id="2.40.100.10">
    <property type="entry name" value="Cyclophilin-like"/>
    <property type="match status" value="1"/>
</dbReference>
<proteinExistence type="predicted"/>
<evidence type="ECO:0000256" key="1">
    <source>
        <dbReference type="ARBA" id="ARBA00022723"/>
    </source>
</evidence>
<reference evidence="6" key="1">
    <citation type="submission" date="2020-11" db="EMBL/GenBank/DDBJ databases">
        <authorList>
            <person name="Tran Van P."/>
        </authorList>
    </citation>
    <scope>NUCLEOTIDE SEQUENCE</scope>
</reference>
<dbReference type="InterPro" id="IPR029000">
    <property type="entry name" value="Cyclophilin-like_dom_sf"/>
</dbReference>
<evidence type="ECO:0000313" key="7">
    <source>
        <dbReference type="Proteomes" id="UP000677054"/>
    </source>
</evidence>
<dbReference type="PANTHER" id="PTHR10827:SF98">
    <property type="entry name" value="45 KDA CALCIUM-BINDING PROTEIN"/>
    <property type="match status" value="1"/>
</dbReference>
<dbReference type="OrthoDB" id="5322683at2759"/>
<dbReference type="Pfam" id="PF00160">
    <property type="entry name" value="Pro_isomerase"/>
    <property type="match status" value="1"/>
</dbReference>
<dbReference type="Gene3D" id="1.10.238.10">
    <property type="entry name" value="EF-hand"/>
    <property type="match status" value="2"/>
</dbReference>
<dbReference type="GO" id="GO:0017156">
    <property type="term" value="P:calcium-ion regulated exocytosis"/>
    <property type="evidence" value="ECO:0007669"/>
    <property type="project" value="TreeGrafter"/>
</dbReference>
<protein>
    <recommendedName>
        <fullName evidence="8">Peptidylprolyl isomerase</fullName>
    </recommendedName>
</protein>
<dbReference type="GO" id="GO:0003755">
    <property type="term" value="F:peptidyl-prolyl cis-trans isomerase activity"/>
    <property type="evidence" value="ECO:0007669"/>
    <property type="project" value="InterPro"/>
</dbReference>
<keyword evidence="1" id="KW-0479">Metal-binding</keyword>
<dbReference type="AlphaFoldDB" id="A0A7R8XA00"/>
<sequence>MINGKHVVFGKVIDGLLVMRKIENVPTGANNKPKISVVISQCGQMCDKDKSESLTDAEIAAWIYGRSLQQVTQILRDNLITFTSVLDMDPRDGMVSWGEYVAYFLKERKINLKEKDPEKVMDLLNRTLKEELMMEKASWYEAARGDPDALNIDEFLSFRHPEQSHSLLLQVVDNVASGLDFDGDGMLSLEEFLALKLEDLGTENAKIQALFSGDLKETFKVMDTSGDGSLSRREVLEYVDPRNRAHSLRVAKWLVKQADENQDGVLSFQEGRHFVFQSRDDTAIPVITGSSSNNCERFTRTSMVNVPLDTFERSVIYHCRHEDFKVLESPKQMIHSMQPKAESRGRVQWIAEEATNATDPVKLIPASSGLDVMDAMCMLGQAEPFSIERRARGPQILSGGSGGGGWAELLD</sequence>
<dbReference type="InterPro" id="IPR002048">
    <property type="entry name" value="EF_hand_dom"/>
</dbReference>
<evidence type="ECO:0000313" key="6">
    <source>
        <dbReference type="EMBL" id="CAD7243945.1"/>
    </source>
</evidence>
<dbReference type="InterPro" id="IPR002130">
    <property type="entry name" value="Cyclophilin-type_PPIase_dom"/>
</dbReference>
<dbReference type="PROSITE" id="PS00018">
    <property type="entry name" value="EF_HAND_1"/>
    <property type="match status" value="2"/>
</dbReference>
<dbReference type="SUPFAM" id="SSF47473">
    <property type="entry name" value="EF-hand"/>
    <property type="match status" value="1"/>
</dbReference>
<evidence type="ECO:0008006" key="8">
    <source>
        <dbReference type="Google" id="ProtNLM"/>
    </source>
</evidence>
<evidence type="ECO:0000256" key="2">
    <source>
        <dbReference type="ARBA" id="ARBA00022737"/>
    </source>
</evidence>
<evidence type="ECO:0000259" key="5">
    <source>
        <dbReference type="PROSITE" id="PS50222"/>
    </source>
</evidence>
<evidence type="ECO:0000256" key="3">
    <source>
        <dbReference type="ARBA" id="ARBA00022837"/>
    </source>
</evidence>
<dbReference type="SUPFAM" id="SSF50891">
    <property type="entry name" value="Cyclophilin-like"/>
    <property type="match status" value="1"/>
</dbReference>
<dbReference type="PROSITE" id="PS50222">
    <property type="entry name" value="EF_HAND_2"/>
    <property type="match status" value="1"/>
</dbReference>
<gene>
    <name evidence="6" type="ORF">DSTB1V02_LOCUS3852</name>
</gene>
<dbReference type="EMBL" id="CAJPEV010000530">
    <property type="protein sequence ID" value="CAG0886183.1"/>
    <property type="molecule type" value="Genomic_DNA"/>
</dbReference>